<evidence type="ECO:0000313" key="3">
    <source>
        <dbReference type="Proteomes" id="UP000000948"/>
    </source>
</evidence>
<dbReference type="HOGENOM" id="CLU_1302701_0_0_5"/>
<proteinExistence type="predicted"/>
<dbReference type="STRING" id="634452.APA01_08420"/>
<dbReference type="SUPFAM" id="SSF47413">
    <property type="entry name" value="lambda repressor-like DNA-binding domains"/>
    <property type="match status" value="1"/>
</dbReference>
<dbReference type="EMBL" id="AP011121">
    <property type="protein sequence ID" value="BAH98990.1"/>
    <property type="molecule type" value="Genomic_DNA"/>
</dbReference>
<dbReference type="Pfam" id="PF01381">
    <property type="entry name" value="HTH_3"/>
    <property type="match status" value="1"/>
</dbReference>
<protein>
    <submittedName>
        <fullName evidence="2">Transcriptional regulator Xre</fullName>
    </submittedName>
</protein>
<dbReference type="eggNOG" id="COG1396">
    <property type="taxonomic scope" value="Bacteria"/>
</dbReference>
<evidence type="ECO:0000259" key="1">
    <source>
        <dbReference type="PROSITE" id="PS50943"/>
    </source>
</evidence>
<accession>C7JFG9</accession>
<dbReference type="InterPro" id="IPR010982">
    <property type="entry name" value="Lambda_DNA-bd_dom_sf"/>
</dbReference>
<dbReference type="RefSeq" id="WP_012812723.1">
    <property type="nucleotide sequence ID" value="NC_013209.1"/>
</dbReference>
<reference evidence="2 3" key="1">
    <citation type="journal article" date="2009" name="Nucleic Acids Res.">
        <title>Whole-genome analyses reveal genetic instability of Acetobacter pasteurianus.</title>
        <authorList>
            <person name="Azuma Y."/>
            <person name="Hosoyama A."/>
            <person name="Matsutani M."/>
            <person name="Furuya N."/>
            <person name="Horikawa H."/>
            <person name="Harada T."/>
            <person name="Hirakawa H."/>
            <person name="Kuhara S."/>
            <person name="Matsushita K."/>
            <person name="Fujita N."/>
            <person name="Shirai M."/>
        </authorList>
    </citation>
    <scope>NUCLEOTIDE SEQUENCE [LARGE SCALE GENOMIC DNA]</scope>
    <source>
        <strain evidence="3">NBRC 105184 / IFO 3283-01</strain>
    </source>
</reference>
<gene>
    <name evidence="2" type="primary">xre</name>
    <name evidence="2" type="ordered locus">APA01_08420</name>
</gene>
<sequence length="211" mass="23443">MMAIVNGTKISVSAAQVKAARALIGLSQDDLAALSGIPKRTIVRFELEEGTPRKSTVEAIKTTLENKGVRFISKGCGGPGIASLQKHAHSRRIPEKNARIFWANVEGRLVWVEIIDISLQKEAKPPPFADNMIIHSAGAGDNGWLDGCAKMTKPLEIFGHVFFQEKENCSKVRDFITQFTRVEEWFWARDILSGMMSCDNIDTLDLEELRS</sequence>
<organism evidence="2 3">
    <name type="scientific">Acetobacter pasteurianus (strain NBRC 105184 / IFO 3283-01)</name>
    <dbReference type="NCBI Taxonomy" id="634452"/>
    <lineage>
        <taxon>Bacteria</taxon>
        <taxon>Pseudomonadati</taxon>
        <taxon>Pseudomonadota</taxon>
        <taxon>Alphaproteobacteria</taxon>
        <taxon>Acetobacterales</taxon>
        <taxon>Acetobacteraceae</taxon>
        <taxon>Acetobacter</taxon>
    </lineage>
</organism>
<feature type="domain" description="HTH cro/C1-type" evidence="1">
    <location>
        <begin position="17"/>
        <end position="60"/>
    </location>
</feature>
<dbReference type="InterPro" id="IPR001387">
    <property type="entry name" value="Cro/C1-type_HTH"/>
</dbReference>
<dbReference type="BioCyc" id="APAS634452:APA01_RS04265-MONOMER"/>
<dbReference type="Proteomes" id="UP000000948">
    <property type="component" value="Chromosome"/>
</dbReference>
<dbReference type="AlphaFoldDB" id="C7JFG9"/>
<name>C7JFG9_ACEP3</name>
<dbReference type="PROSITE" id="PS50943">
    <property type="entry name" value="HTH_CROC1"/>
    <property type="match status" value="1"/>
</dbReference>
<dbReference type="GO" id="GO:0003677">
    <property type="term" value="F:DNA binding"/>
    <property type="evidence" value="ECO:0007669"/>
    <property type="project" value="InterPro"/>
</dbReference>
<dbReference type="Gene3D" id="1.10.260.40">
    <property type="entry name" value="lambda repressor-like DNA-binding domains"/>
    <property type="match status" value="1"/>
</dbReference>
<dbReference type="KEGG" id="apt:APA01_08420"/>
<evidence type="ECO:0000313" key="2">
    <source>
        <dbReference type="EMBL" id="BAH98990.1"/>
    </source>
</evidence>
<dbReference type="CDD" id="cd00093">
    <property type="entry name" value="HTH_XRE"/>
    <property type="match status" value="1"/>
</dbReference>